<feature type="transmembrane region" description="Helical" evidence="3">
    <location>
        <begin position="284"/>
        <end position="304"/>
    </location>
</feature>
<keyword evidence="3" id="KW-1133">Transmembrane helix</keyword>
<feature type="transmembrane region" description="Helical" evidence="3">
    <location>
        <begin position="514"/>
        <end position="532"/>
    </location>
</feature>
<proteinExistence type="predicted"/>
<feature type="transmembrane region" description="Helical" evidence="3">
    <location>
        <begin position="205"/>
        <end position="227"/>
    </location>
</feature>
<dbReference type="RefSeq" id="WP_119754998.1">
    <property type="nucleotide sequence ID" value="NZ_CP032382.1"/>
</dbReference>
<feature type="transmembrane region" description="Helical" evidence="3">
    <location>
        <begin position="427"/>
        <end position="445"/>
    </location>
</feature>
<feature type="transmembrane region" description="Helical" evidence="3">
    <location>
        <begin position="262"/>
        <end position="278"/>
    </location>
</feature>
<feature type="transmembrane region" description="Helical" evidence="3">
    <location>
        <begin position="544"/>
        <end position="563"/>
    </location>
</feature>
<feature type="transmembrane region" description="Helical" evidence="3">
    <location>
        <begin position="723"/>
        <end position="741"/>
    </location>
</feature>
<feature type="transmembrane region" description="Helical" evidence="3">
    <location>
        <begin position="451"/>
        <end position="467"/>
    </location>
</feature>
<name>A0A385SKI8_9BACT</name>
<feature type="transmembrane region" description="Helical" evidence="3">
    <location>
        <begin position="401"/>
        <end position="418"/>
    </location>
</feature>
<feature type="compositionally biased region" description="Basic and acidic residues" evidence="2">
    <location>
        <begin position="80"/>
        <end position="105"/>
    </location>
</feature>
<feature type="transmembrane region" description="Helical" evidence="3">
    <location>
        <begin position="309"/>
        <end position="326"/>
    </location>
</feature>
<accession>A0A385SKI8</accession>
<feature type="transmembrane region" description="Helical" evidence="3">
    <location>
        <begin position="578"/>
        <end position="597"/>
    </location>
</feature>
<feature type="transmembrane region" description="Helical" evidence="3">
    <location>
        <begin position="233"/>
        <end position="255"/>
    </location>
</feature>
<dbReference type="Pfam" id="PF10101">
    <property type="entry name" value="DUF2339"/>
    <property type="match status" value="1"/>
</dbReference>
<feature type="transmembrane region" description="Helical" evidence="3">
    <location>
        <begin position="609"/>
        <end position="627"/>
    </location>
</feature>
<dbReference type="Proteomes" id="UP000266183">
    <property type="component" value="Chromosome"/>
</dbReference>
<keyword evidence="3" id="KW-0812">Transmembrane</keyword>
<reference evidence="5" key="1">
    <citation type="submission" date="2018-09" db="EMBL/GenBank/DDBJ databases">
        <title>Chryseolinea sp. KIS68-18 isolated from soil.</title>
        <authorList>
            <person name="Weon H.-Y."/>
            <person name="Kwon S.-W."/>
            <person name="Lee S.A."/>
        </authorList>
    </citation>
    <scope>NUCLEOTIDE SEQUENCE [LARGE SCALE GENOMIC DNA]</scope>
    <source>
        <strain evidence="5">KIS68-18</strain>
    </source>
</reference>
<organism evidence="4 5">
    <name type="scientific">Chryseolinea soli</name>
    <dbReference type="NCBI Taxonomy" id="2321403"/>
    <lineage>
        <taxon>Bacteria</taxon>
        <taxon>Pseudomonadati</taxon>
        <taxon>Bacteroidota</taxon>
        <taxon>Cytophagia</taxon>
        <taxon>Cytophagales</taxon>
        <taxon>Fulvivirgaceae</taxon>
        <taxon>Chryseolinea</taxon>
    </lineage>
</organism>
<feature type="transmembrane region" description="Helical" evidence="3">
    <location>
        <begin position="338"/>
        <end position="358"/>
    </location>
</feature>
<dbReference type="AlphaFoldDB" id="A0A385SKI8"/>
<dbReference type="EMBL" id="CP032382">
    <property type="protein sequence ID" value="AYB31729.1"/>
    <property type="molecule type" value="Genomic_DNA"/>
</dbReference>
<evidence type="ECO:0000313" key="4">
    <source>
        <dbReference type="EMBL" id="AYB31729.1"/>
    </source>
</evidence>
<evidence type="ECO:0000256" key="3">
    <source>
        <dbReference type="SAM" id="Phobius"/>
    </source>
</evidence>
<evidence type="ECO:0000256" key="1">
    <source>
        <dbReference type="SAM" id="Coils"/>
    </source>
</evidence>
<keyword evidence="1" id="KW-0175">Coiled coil</keyword>
<feature type="coiled-coil region" evidence="1">
    <location>
        <begin position="21"/>
        <end position="48"/>
    </location>
</feature>
<feature type="transmembrane region" description="Helical" evidence="3">
    <location>
        <begin position="777"/>
        <end position="794"/>
    </location>
</feature>
<dbReference type="PANTHER" id="PTHR38434:SF1">
    <property type="entry name" value="BLL2549 PROTEIN"/>
    <property type="match status" value="1"/>
</dbReference>
<evidence type="ECO:0000313" key="5">
    <source>
        <dbReference type="Proteomes" id="UP000266183"/>
    </source>
</evidence>
<feature type="transmembrane region" description="Helical" evidence="3">
    <location>
        <begin position="685"/>
        <end position="703"/>
    </location>
</feature>
<dbReference type="OrthoDB" id="666059at2"/>
<feature type="transmembrane region" description="Helical" evidence="3">
    <location>
        <begin position="181"/>
        <end position="198"/>
    </location>
</feature>
<gene>
    <name evidence="4" type="ORF">D4L85_14660</name>
</gene>
<feature type="region of interest" description="Disordered" evidence="2">
    <location>
        <begin position="77"/>
        <end position="134"/>
    </location>
</feature>
<dbReference type="KEGG" id="chk:D4L85_14660"/>
<evidence type="ECO:0000256" key="2">
    <source>
        <dbReference type="SAM" id="MobiDB-lite"/>
    </source>
</evidence>
<keyword evidence="3" id="KW-0472">Membrane</keyword>
<feature type="transmembrane region" description="Helical" evidence="3">
    <location>
        <begin position="370"/>
        <end position="389"/>
    </location>
</feature>
<keyword evidence="5" id="KW-1185">Reference proteome</keyword>
<feature type="transmembrane region" description="Helical" evidence="3">
    <location>
        <begin position="748"/>
        <end position="765"/>
    </location>
</feature>
<sequence length="815" mass="91077">MEAFFVFLLAVIFVALILNVKSTVNAHFNTLQKTIEDLREELRKLQRQQPPIPPTPPARSVLEDIVASHTTAVQKPVPIPEKKVEPVTEPETRQEPEKVSPRPPEEVVSVPQVISTPTYQPGPRKPVPAPKPERPGFFERNPDLEKFIGENLANKIGIGILVLGIGFFVKYAIDREWISEIGRVFIGVLCGGILIGVAHRLRKTFVAFSSVLVGGGIAILYLTIYIAFHDYQIFSQTAAFMLMVVITAFAVVLSLGYDRKELAILSILGGFASPFMVSTGEGNYVVLFTYVLILDGGMLVLAYYKKWNVVNIICYAFTILLFGSWLGARFDGEKTSMIAGAMIFATLFYLVFFAMNMINNLRKRTSFEALEIGMLLSTTFFYYAAGMVILNNPHGEDFKGLFTASLGIFNFIFAYTLFKSTRVDKNLVYLLIGLVLTFISLAAPVQLEGNYITLFWAAEAVLLLWLSQKSGIRLMKLTSVIVMALMVISLLMDWGQIYLGSNSDQTLRIIFNKGYITSLVSLASIVLTVILLKSETQERLEVQVYKTLLTFTGIALLYFSQLLELRYHLAAYGFSYEAQNIIIGVYNMVFIAGLLLAQKKLPLPQEIKYAPAVLGVFAVLLYLFFYQGQSVIARNEYFLDMTSATGFVFHYVLVAALLVVSVLSLREIQKMESFNQSSQNAYSWFFVFFYLFVASAELDNLVVSIGYSTPESLGHIITQNHKIGYPILWGVTSFLLIAVGLKTKKKHLRIISLTLFLITLVKLFAVDIRGISEGGKIAAFISLGVLLLVVSFMYQRLKKLLLADEVSTKENNPEA</sequence>
<feature type="transmembrane region" description="Helical" evidence="3">
    <location>
        <begin position="647"/>
        <end position="665"/>
    </location>
</feature>
<dbReference type="PANTHER" id="PTHR38434">
    <property type="entry name" value="BLL2549 PROTEIN"/>
    <property type="match status" value="1"/>
</dbReference>
<feature type="transmembrane region" description="Helical" evidence="3">
    <location>
        <begin position="474"/>
        <end position="494"/>
    </location>
</feature>
<protein>
    <submittedName>
        <fullName evidence="4">DUF2339 domain-containing protein</fullName>
    </submittedName>
</protein>
<dbReference type="InterPro" id="IPR019286">
    <property type="entry name" value="DUF2339_TM"/>
</dbReference>